<protein>
    <recommendedName>
        <fullName evidence="3">Proteasome protein</fullName>
    </recommendedName>
</protein>
<dbReference type="InterPro" id="IPR019151">
    <property type="entry name" value="Proteasome_assmbl_chaperone_2"/>
</dbReference>
<keyword evidence="2" id="KW-1185">Reference proteome</keyword>
<dbReference type="PIRSF" id="PIRSF028754">
    <property type="entry name" value="UCP028754"/>
    <property type="match status" value="1"/>
</dbReference>
<comment type="caution">
    <text evidence="1">The sequence shown here is derived from an EMBL/GenBank/DDBJ whole genome shotgun (WGS) entry which is preliminary data.</text>
</comment>
<dbReference type="EMBL" id="BONP01000001">
    <property type="protein sequence ID" value="GIG38537.1"/>
    <property type="molecule type" value="Genomic_DNA"/>
</dbReference>
<dbReference type="InterPro" id="IPR008492">
    <property type="entry name" value="Rv2714-like"/>
</dbReference>
<dbReference type="Pfam" id="PF09754">
    <property type="entry name" value="PAC2"/>
    <property type="match status" value="1"/>
</dbReference>
<reference evidence="1 2" key="1">
    <citation type="submission" date="2021-01" db="EMBL/GenBank/DDBJ databases">
        <title>Whole genome shotgun sequence of Cellulomonas phragmiteti NBRC 110785.</title>
        <authorList>
            <person name="Komaki H."/>
            <person name="Tamura T."/>
        </authorList>
    </citation>
    <scope>NUCLEOTIDE SEQUENCE [LARGE SCALE GENOMIC DNA]</scope>
    <source>
        <strain evidence="1 2">NBRC 110785</strain>
    </source>
</reference>
<accession>A0ABQ4DGR2</accession>
<sequence length="317" mass="33805">MESMLDPRDIYDVDVDAAARVDDAARRGVGPILLHALHGFVDAGQAGQIAVDHLAGAGGGQRLVTFDVDQLVDYRSRRPVMTFDSGWTHYDAPQLVVDLLEDAQGVPYLLLHGVEPDAQWERWVAAVRQVVERFDVPLVVGVHGIPMGVPHTRPVSVTAHATRSDLVADHTSFFGNVQVPGSASALLELRLGESGHDAMGFAVHVPHYLAQSPFPAAGLAGLRHVERATGLDLGLGALEPAAAESLREIERQVEGSTEVAAVVQALEEQYDAFTRSVGRTSLLAQATDLPTAEEIGAELERFLAEQTDPLDGGGPTG</sequence>
<evidence type="ECO:0000313" key="2">
    <source>
        <dbReference type="Proteomes" id="UP000614741"/>
    </source>
</evidence>
<dbReference type="SUPFAM" id="SSF159659">
    <property type="entry name" value="Cgl1923-like"/>
    <property type="match status" value="1"/>
</dbReference>
<evidence type="ECO:0008006" key="3">
    <source>
        <dbReference type="Google" id="ProtNLM"/>
    </source>
</evidence>
<dbReference type="Proteomes" id="UP000614741">
    <property type="component" value="Unassembled WGS sequence"/>
</dbReference>
<dbReference type="Gene3D" id="1.10.287.100">
    <property type="match status" value="1"/>
</dbReference>
<proteinExistence type="predicted"/>
<evidence type="ECO:0000313" key="1">
    <source>
        <dbReference type="EMBL" id="GIG38537.1"/>
    </source>
</evidence>
<gene>
    <name evidence="1" type="ORF">Cph01nite_02990</name>
</gene>
<dbReference type="InterPro" id="IPR038389">
    <property type="entry name" value="PSMG2_sf"/>
</dbReference>
<organism evidence="1 2">
    <name type="scientific">Cellulomonas phragmiteti</name>
    <dbReference type="NCBI Taxonomy" id="478780"/>
    <lineage>
        <taxon>Bacteria</taxon>
        <taxon>Bacillati</taxon>
        <taxon>Actinomycetota</taxon>
        <taxon>Actinomycetes</taxon>
        <taxon>Micrococcales</taxon>
        <taxon>Cellulomonadaceae</taxon>
        <taxon>Cellulomonas</taxon>
    </lineage>
</organism>
<name>A0ABQ4DGR2_9CELL</name>
<dbReference type="Gene3D" id="3.40.50.10900">
    <property type="entry name" value="PAC-like subunit"/>
    <property type="match status" value="1"/>
</dbReference>